<dbReference type="Pfam" id="PF07357">
    <property type="entry name" value="DRAT"/>
    <property type="match status" value="1"/>
</dbReference>
<gene>
    <name evidence="1" type="ORF">ICT70_03425</name>
</gene>
<proteinExistence type="predicted"/>
<dbReference type="GO" id="GO:0009399">
    <property type="term" value="P:nitrogen fixation"/>
    <property type="evidence" value="ECO:0007669"/>
    <property type="project" value="InterPro"/>
</dbReference>
<accession>A0A8J6QMJ2</accession>
<comment type="caution">
    <text evidence="1">The sequence shown here is derived from an EMBL/GenBank/DDBJ whole genome shotgun (WGS) entry which is preliminary data.</text>
</comment>
<dbReference type="AlphaFoldDB" id="A0A8J6QMJ2"/>
<sequence length="267" mass="30757">MSAHRSSHLSAINLSNLPPWLIASHHYNENPQRIQIQGTQSLSKLLPRLDGISDLQMCGALFHDFMDVTFQLHQWQREDSPNSRKSLKNSYLRFLRGWLFDSNSIEGAVLKGWVESRLGLLPTFHRTTVDGIHSEDYFRYLVDRMRGAARTSAILSQLDLLYEYVQYLLHRNARTTHQTLYRGINELEDHIILKKNGNSCLMRLNNLNSFTADFERAWEFGSRVLQTKVPLTKIFFLSGVLPRSLFKGEDEYLVIGGDYDVNILIGG</sequence>
<dbReference type="Proteomes" id="UP000632828">
    <property type="component" value="Unassembled WGS sequence"/>
</dbReference>
<reference evidence="1" key="1">
    <citation type="submission" date="2020-09" db="EMBL/GenBank/DDBJ databases">
        <title>Pelobacter alkaliphilus sp. nov., a novel anaerobic arsenate-reducing bacterium from terrestrial mud volcano.</title>
        <authorList>
            <person name="Khomyakova M.A."/>
            <person name="Merkel A.Y."/>
            <person name="Slobodkin A.I."/>
        </authorList>
    </citation>
    <scope>NUCLEOTIDE SEQUENCE</scope>
    <source>
        <strain evidence="1">M08fum</strain>
    </source>
</reference>
<dbReference type="GO" id="GO:0030701">
    <property type="term" value="F:NAD+-dinitrogen-reductase ADP-D-ribosyltransferase activity"/>
    <property type="evidence" value="ECO:0007669"/>
    <property type="project" value="InterPro"/>
</dbReference>
<protein>
    <submittedName>
        <fullName evidence="1">NAD(+)--dinitrogen-reductase ADP-D-ribosyltransferase</fullName>
    </submittedName>
</protein>
<evidence type="ECO:0000313" key="2">
    <source>
        <dbReference type="Proteomes" id="UP000632828"/>
    </source>
</evidence>
<organism evidence="1 2">
    <name type="scientific">Pelovirga terrestris</name>
    <dbReference type="NCBI Taxonomy" id="2771352"/>
    <lineage>
        <taxon>Bacteria</taxon>
        <taxon>Pseudomonadati</taxon>
        <taxon>Thermodesulfobacteriota</taxon>
        <taxon>Desulfuromonadia</taxon>
        <taxon>Geobacterales</taxon>
        <taxon>Geobacteraceae</taxon>
        <taxon>Pelovirga</taxon>
    </lineage>
</organism>
<dbReference type="InterPro" id="IPR009953">
    <property type="entry name" value="DRA_trans"/>
</dbReference>
<dbReference type="EMBL" id="JACWUN010000003">
    <property type="protein sequence ID" value="MBD1399713.1"/>
    <property type="molecule type" value="Genomic_DNA"/>
</dbReference>
<keyword evidence="2" id="KW-1185">Reference proteome</keyword>
<name>A0A8J6QMJ2_9BACT</name>
<evidence type="ECO:0000313" key="1">
    <source>
        <dbReference type="EMBL" id="MBD1399713.1"/>
    </source>
</evidence>